<dbReference type="EMBL" id="FN656461">
    <property type="protein sequence ID" value="CBY41484.1"/>
    <property type="molecule type" value="Genomic_DNA"/>
</dbReference>
<keyword evidence="1" id="KW-0812">Transmembrane</keyword>
<keyword evidence="1" id="KW-0472">Membrane</keyword>
<name>E4Z1A6_OIKDI</name>
<reference evidence="2" key="1">
    <citation type="journal article" date="2010" name="Science">
        <title>Plasticity of animal genome architecture unmasked by rapid evolution of a pelagic tunicate.</title>
        <authorList>
            <person name="Denoeud F."/>
            <person name="Henriet S."/>
            <person name="Mungpakdee S."/>
            <person name="Aury J.M."/>
            <person name="Da Silva C."/>
            <person name="Brinkmann H."/>
            <person name="Mikhaleva J."/>
            <person name="Olsen L.C."/>
            <person name="Jubin C."/>
            <person name="Canestro C."/>
            <person name="Bouquet J.M."/>
            <person name="Danks G."/>
            <person name="Poulain J."/>
            <person name="Campsteijn C."/>
            <person name="Adamski M."/>
            <person name="Cross I."/>
            <person name="Yadetie F."/>
            <person name="Muffato M."/>
            <person name="Louis A."/>
            <person name="Butcher S."/>
            <person name="Tsagkogeorga G."/>
            <person name="Konrad A."/>
            <person name="Singh S."/>
            <person name="Jensen M.F."/>
            <person name="Cong E.H."/>
            <person name="Eikeseth-Otteraa H."/>
            <person name="Noel B."/>
            <person name="Anthouard V."/>
            <person name="Porcel B.M."/>
            <person name="Kachouri-Lafond R."/>
            <person name="Nishino A."/>
            <person name="Ugolini M."/>
            <person name="Chourrout P."/>
            <person name="Nishida H."/>
            <person name="Aasland R."/>
            <person name="Huzurbazar S."/>
            <person name="Westhof E."/>
            <person name="Delsuc F."/>
            <person name="Lehrach H."/>
            <person name="Reinhardt R."/>
            <person name="Weissenbach J."/>
            <person name="Roy S.W."/>
            <person name="Artiguenave F."/>
            <person name="Postlethwait J.H."/>
            <person name="Manak J.R."/>
            <person name="Thompson E.M."/>
            <person name="Jaillon O."/>
            <person name="Du Pasquier L."/>
            <person name="Boudinot P."/>
            <person name="Liberles D.A."/>
            <person name="Volff J.N."/>
            <person name="Philippe H."/>
            <person name="Lenhard B."/>
            <person name="Roest Crollius H."/>
            <person name="Wincker P."/>
            <person name="Chourrout D."/>
        </authorList>
    </citation>
    <scope>NUCLEOTIDE SEQUENCE [LARGE SCALE GENOMIC DNA]</scope>
</reference>
<keyword evidence="1" id="KW-1133">Transmembrane helix</keyword>
<dbReference type="AlphaFoldDB" id="E4Z1A6"/>
<feature type="transmembrane region" description="Helical" evidence="1">
    <location>
        <begin position="77"/>
        <end position="101"/>
    </location>
</feature>
<gene>
    <name evidence="2" type="ORF">GSOID_T00023562001</name>
</gene>
<sequence length="305" mass="35021">MNAVTTSKERLAAPLAIFALQVIKLVRKILSLSSTHELEKCVQYRFDLKQCRMVSQKSSSRRRSRNHRPRRETENGILKYLCIVVVASTLSLTVLTIGVYVDTTLESTSIRVNRQRELLKDMDIHELMNDRDRQYYSIAKFRKPTLAGIKEPIPGKFLVPVLPFDVGPNNLFRHFKEAIPIAKMMNLTLGENADPNEKYIPKVKVPIFDTDFTVEIETNPEHTIDYDLLRSFHPAIPYSEFELACEKTIETLIEGFKYFNAATGVKIAHRMNVAHFHPTHELSRNMINLARKIELHESNCIGLAI</sequence>
<evidence type="ECO:0000313" key="2">
    <source>
        <dbReference type="EMBL" id="CBY41484.1"/>
    </source>
</evidence>
<protein>
    <submittedName>
        <fullName evidence="2">Uncharacterized protein</fullName>
    </submittedName>
</protein>
<feature type="non-terminal residue" evidence="2">
    <location>
        <position position="305"/>
    </location>
</feature>
<proteinExistence type="predicted"/>
<accession>E4Z1A6</accession>
<dbReference type="Proteomes" id="UP000011014">
    <property type="component" value="Unassembled WGS sequence"/>
</dbReference>
<evidence type="ECO:0000256" key="1">
    <source>
        <dbReference type="SAM" id="Phobius"/>
    </source>
</evidence>
<organism evidence="2">
    <name type="scientific">Oikopleura dioica</name>
    <name type="common">Tunicate</name>
    <dbReference type="NCBI Taxonomy" id="34765"/>
    <lineage>
        <taxon>Eukaryota</taxon>
        <taxon>Metazoa</taxon>
        <taxon>Chordata</taxon>
        <taxon>Tunicata</taxon>
        <taxon>Appendicularia</taxon>
        <taxon>Copelata</taxon>
        <taxon>Oikopleuridae</taxon>
        <taxon>Oikopleura</taxon>
    </lineage>
</organism>